<dbReference type="InterPro" id="IPR025110">
    <property type="entry name" value="AMP-bd_C"/>
</dbReference>
<dbReference type="Gene3D" id="3.30.300.30">
    <property type="match status" value="1"/>
</dbReference>
<dbReference type="CDD" id="cd05917">
    <property type="entry name" value="FACL_like_2"/>
    <property type="match status" value="1"/>
</dbReference>
<keyword evidence="2" id="KW-0436">Ligase</keyword>
<evidence type="ECO:0000313" key="5">
    <source>
        <dbReference type="EMBL" id="MFC7292660.1"/>
    </source>
</evidence>
<dbReference type="EMBL" id="JBHTBR010000005">
    <property type="protein sequence ID" value="MFC7292660.1"/>
    <property type="molecule type" value="Genomic_DNA"/>
</dbReference>
<comment type="caution">
    <text evidence="5">The sequence shown here is derived from an EMBL/GenBank/DDBJ whole genome shotgun (WGS) entry which is preliminary data.</text>
</comment>
<evidence type="ECO:0000256" key="2">
    <source>
        <dbReference type="ARBA" id="ARBA00022598"/>
    </source>
</evidence>
<dbReference type="PANTHER" id="PTHR43201:SF5">
    <property type="entry name" value="MEDIUM-CHAIN ACYL-COA LIGASE ACSF2, MITOCHONDRIAL"/>
    <property type="match status" value="1"/>
</dbReference>
<dbReference type="InterPro" id="IPR000873">
    <property type="entry name" value="AMP-dep_synth/lig_dom"/>
</dbReference>
<organism evidence="5 6">
    <name type="scientific">Hirschia litorea</name>
    <dbReference type="NCBI Taxonomy" id="1199156"/>
    <lineage>
        <taxon>Bacteria</taxon>
        <taxon>Pseudomonadati</taxon>
        <taxon>Pseudomonadota</taxon>
        <taxon>Alphaproteobacteria</taxon>
        <taxon>Hyphomonadales</taxon>
        <taxon>Hyphomonadaceae</taxon>
        <taxon>Hirschia</taxon>
    </lineage>
</organism>
<gene>
    <name evidence="5" type="ORF">ACFQS8_13595</name>
</gene>
<dbReference type="InterPro" id="IPR045851">
    <property type="entry name" value="AMP-bd_C_sf"/>
</dbReference>
<dbReference type="PANTHER" id="PTHR43201">
    <property type="entry name" value="ACYL-COA SYNTHETASE"/>
    <property type="match status" value="1"/>
</dbReference>
<dbReference type="Pfam" id="PF00501">
    <property type="entry name" value="AMP-binding"/>
    <property type="match status" value="1"/>
</dbReference>
<evidence type="ECO:0000259" key="3">
    <source>
        <dbReference type="Pfam" id="PF00501"/>
    </source>
</evidence>
<keyword evidence="6" id="KW-1185">Reference proteome</keyword>
<reference evidence="6" key="1">
    <citation type="journal article" date="2019" name="Int. J. Syst. Evol. Microbiol.">
        <title>The Global Catalogue of Microorganisms (GCM) 10K type strain sequencing project: providing services to taxonomists for standard genome sequencing and annotation.</title>
        <authorList>
            <consortium name="The Broad Institute Genomics Platform"/>
            <consortium name="The Broad Institute Genome Sequencing Center for Infectious Disease"/>
            <person name="Wu L."/>
            <person name="Ma J."/>
        </authorList>
    </citation>
    <scope>NUCLEOTIDE SEQUENCE [LARGE SCALE GENOMIC DNA]</scope>
    <source>
        <strain evidence="6">CCUG 51308</strain>
    </source>
</reference>
<proteinExistence type="inferred from homology"/>
<dbReference type="RefSeq" id="WP_382168271.1">
    <property type="nucleotide sequence ID" value="NZ_JBHTBR010000005.1"/>
</dbReference>
<evidence type="ECO:0000313" key="6">
    <source>
        <dbReference type="Proteomes" id="UP001596492"/>
    </source>
</evidence>
<evidence type="ECO:0000256" key="1">
    <source>
        <dbReference type="ARBA" id="ARBA00006432"/>
    </source>
</evidence>
<dbReference type="Gene3D" id="3.40.50.12780">
    <property type="entry name" value="N-terminal domain of ligase-like"/>
    <property type="match status" value="1"/>
</dbReference>
<dbReference type="InterPro" id="IPR020845">
    <property type="entry name" value="AMP-binding_CS"/>
</dbReference>
<dbReference type="Proteomes" id="UP001596492">
    <property type="component" value="Unassembled WGS sequence"/>
</dbReference>
<dbReference type="Pfam" id="PF13193">
    <property type="entry name" value="AMP-binding_C"/>
    <property type="match status" value="1"/>
</dbReference>
<feature type="domain" description="AMP-dependent synthetase/ligase" evidence="3">
    <location>
        <begin position="33"/>
        <end position="419"/>
    </location>
</feature>
<comment type="similarity">
    <text evidence="1">Belongs to the ATP-dependent AMP-binding enzyme family.</text>
</comment>
<name>A0ABW2IN96_9PROT</name>
<dbReference type="InterPro" id="IPR042099">
    <property type="entry name" value="ANL_N_sf"/>
</dbReference>
<dbReference type="SUPFAM" id="SSF56801">
    <property type="entry name" value="Acetyl-CoA synthetase-like"/>
    <property type="match status" value="1"/>
</dbReference>
<evidence type="ECO:0000259" key="4">
    <source>
        <dbReference type="Pfam" id="PF13193"/>
    </source>
</evidence>
<accession>A0ABW2IN96</accession>
<protein>
    <submittedName>
        <fullName evidence="5">AMP-binding protein</fullName>
    </submittedName>
</protein>
<feature type="domain" description="AMP-binding enzyme C-terminal" evidence="4">
    <location>
        <begin position="470"/>
        <end position="545"/>
    </location>
</feature>
<sequence length="567" mass="62047">MSARNVLPPKLSYTSGISSQPLLYKTVGAALSDAAQMAPNKEAIVSVHQDIRMTYADLDALVSKVASGLIALGIKPGERVGIWSPNCVEWAVTQYATARAGIILVNINPAYRPSELEYVLNKVGCAGLILADRFKTSNYIEMLREIAPHVFDAKAEHTKAPHLRHAILLDDTARNHGLMSFAELSNLGTEDTDRVLGDLQLQLQPEDPINIQFTSGTTGLPKGATLTHHNIVNNGYFVGEGIGLTAADRICVPVPLYHCFGMVMGNIAAVTHASVVVYPEAGFEPVATLKAIENEKCTAVYGVPTMFIAMLASDAFAECDFSSLRTGIMAGSPCPIDVMRRVLSEMEMPQVTICYGMTETSPVSFQSKMDDPIEKRVSTVGVIHPHLEAKIVDENGRVLPCGEIGELYTRGYSVMHGYWEDEQATQKAIDAQGWMRTGDLAVIDIDGYANITGRSKDVVIRGGENIYPREIEEYLLGHPHIQDVQVFGVPDDKFGEVTCAWIVLSKGASLSEDEIVLWLKSKISHYKIPAYVRLVSEYPMTVTGKAQKFLMRDAMIKELNLKDRATA</sequence>
<dbReference type="PROSITE" id="PS00455">
    <property type="entry name" value="AMP_BINDING"/>
    <property type="match status" value="1"/>
</dbReference>